<dbReference type="GO" id="GO:0015192">
    <property type="term" value="F:L-phenylalanine transmembrane transporter activity"/>
    <property type="evidence" value="ECO:0007669"/>
    <property type="project" value="TreeGrafter"/>
</dbReference>
<evidence type="ECO:0000313" key="5">
    <source>
        <dbReference type="EMBL" id="ADE57547.1"/>
    </source>
</evidence>
<evidence type="ECO:0000256" key="1">
    <source>
        <dbReference type="ARBA" id="ARBA00022448"/>
    </source>
</evidence>
<dbReference type="GO" id="GO:0015188">
    <property type="term" value="F:L-isoleucine transmembrane transporter activity"/>
    <property type="evidence" value="ECO:0007669"/>
    <property type="project" value="TreeGrafter"/>
</dbReference>
<dbReference type="InterPro" id="IPR003439">
    <property type="entry name" value="ABC_transporter-like_ATP-bd"/>
</dbReference>
<dbReference type="InterPro" id="IPR051120">
    <property type="entry name" value="ABC_AA/LPS_Transport"/>
</dbReference>
<protein>
    <submittedName>
        <fullName evidence="5">ABC transporter related protein</fullName>
    </submittedName>
</protein>
<dbReference type="PROSITE" id="PS50893">
    <property type="entry name" value="ABC_TRANSPORTER_2"/>
    <property type="match status" value="1"/>
</dbReference>
<dbReference type="InterPro" id="IPR027417">
    <property type="entry name" value="P-loop_NTPase"/>
</dbReference>
<dbReference type="GO" id="GO:0005304">
    <property type="term" value="F:L-valine transmembrane transporter activity"/>
    <property type="evidence" value="ECO:0007669"/>
    <property type="project" value="TreeGrafter"/>
</dbReference>
<name>D5EG65_AMICL</name>
<dbReference type="STRING" id="572547.Amico_1430"/>
<dbReference type="GO" id="GO:0005524">
    <property type="term" value="F:ATP binding"/>
    <property type="evidence" value="ECO:0007669"/>
    <property type="project" value="UniProtKB-KW"/>
</dbReference>
<dbReference type="HOGENOM" id="CLU_000604_1_2_0"/>
<dbReference type="GO" id="GO:0015808">
    <property type="term" value="P:L-alanine transport"/>
    <property type="evidence" value="ECO:0007669"/>
    <property type="project" value="TreeGrafter"/>
</dbReference>
<keyword evidence="1" id="KW-0813">Transport</keyword>
<organism evidence="5 6">
    <name type="scientific">Aminobacterium colombiense (strain DSM 12261 / ALA-1)</name>
    <dbReference type="NCBI Taxonomy" id="572547"/>
    <lineage>
        <taxon>Bacteria</taxon>
        <taxon>Thermotogati</taxon>
        <taxon>Synergistota</taxon>
        <taxon>Synergistia</taxon>
        <taxon>Synergistales</taxon>
        <taxon>Aminobacteriaceae</taxon>
        <taxon>Aminobacterium</taxon>
    </lineage>
</organism>
<dbReference type="Pfam" id="PF12399">
    <property type="entry name" value="BCA_ABC_TP_C"/>
    <property type="match status" value="1"/>
</dbReference>
<proteinExistence type="predicted"/>
<dbReference type="RefSeq" id="WP_013048810.1">
    <property type="nucleotide sequence ID" value="NC_014011.1"/>
</dbReference>
<keyword evidence="3" id="KW-0067">ATP-binding</keyword>
<dbReference type="Pfam" id="PF00005">
    <property type="entry name" value="ABC_tran"/>
    <property type="match status" value="1"/>
</dbReference>
<evidence type="ECO:0000256" key="2">
    <source>
        <dbReference type="ARBA" id="ARBA00022741"/>
    </source>
</evidence>
<dbReference type="GO" id="GO:0005886">
    <property type="term" value="C:plasma membrane"/>
    <property type="evidence" value="ECO:0007669"/>
    <property type="project" value="TreeGrafter"/>
</dbReference>
<gene>
    <name evidence="5" type="ordered locus">Amico_1430</name>
</gene>
<dbReference type="KEGG" id="aco:Amico_1430"/>
<dbReference type="CDD" id="cd03219">
    <property type="entry name" value="ABC_Mj1267_LivG_branched"/>
    <property type="match status" value="1"/>
</dbReference>
<dbReference type="PANTHER" id="PTHR45772:SF7">
    <property type="entry name" value="AMINO ACID ABC TRANSPORTER ATP-BINDING PROTEIN"/>
    <property type="match status" value="1"/>
</dbReference>
<dbReference type="SMART" id="SM00382">
    <property type="entry name" value="AAA"/>
    <property type="match status" value="1"/>
</dbReference>
<dbReference type="AlphaFoldDB" id="D5EG65"/>
<reference evidence="5 6" key="1">
    <citation type="journal article" date="2010" name="Stand. Genomic Sci.">
        <title>Complete genome sequence of Aminobacterium colombiense type strain (ALA-1).</title>
        <authorList>
            <person name="Chertkov O."/>
            <person name="Sikorski J."/>
            <person name="Brambilla E."/>
            <person name="Lapidus A."/>
            <person name="Copeland A."/>
            <person name="Glavina Del Rio T."/>
            <person name="Nolan M."/>
            <person name="Lucas S."/>
            <person name="Tice H."/>
            <person name="Cheng J.F."/>
            <person name="Han C."/>
            <person name="Detter J.C."/>
            <person name="Bruce D."/>
            <person name="Tapia R."/>
            <person name="Goodwin L."/>
            <person name="Pitluck S."/>
            <person name="Liolios K."/>
            <person name="Ivanova N."/>
            <person name="Mavromatis K."/>
            <person name="Ovchinnikova G."/>
            <person name="Pati A."/>
            <person name="Chen A."/>
            <person name="Palaniappan K."/>
            <person name="Land M."/>
            <person name="Hauser L."/>
            <person name="Chang Y.J."/>
            <person name="Jeffries C.D."/>
            <person name="Spring S."/>
            <person name="Rohde M."/>
            <person name="Goker M."/>
            <person name="Bristow J."/>
            <person name="Eisen J.A."/>
            <person name="Markowitz V."/>
            <person name="Hugenholtz P."/>
            <person name="Kyrpides N.C."/>
            <person name="Klenk H.P."/>
        </authorList>
    </citation>
    <scope>NUCLEOTIDE SEQUENCE [LARGE SCALE GENOMIC DNA]</scope>
    <source>
        <strain evidence="6">DSM 12261 / ALA-1</strain>
    </source>
</reference>
<dbReference type="GO" id="GO:0016887">
    <property type="term" value="F:ATP hydrolysis activity"/>
    <property type="evidence" value="ECO:0007669"/>
    <property type="project" value="InterPro"/>
</dbReference>
<evidence type="ECO:0000259" key="4">
    <source>
        <dbReference type="PROSITE" id="PS50893"/>
    </source>
</evidence>
<feature type="domain" description="ABC transporter" evidence="4">
    <location>
        <begin position="8"/>
        <end position="256"/>
    </location>
</feature>
<keyword evidence="6" id="KW-1185">Reference proteome</keyword>
<evidence type="ECO:0000313" key="6">
    <source>
        <dbReference type="Proteomes" id="UP000002366"/>
    </source>
</evidence>
<dbReference type="GO" id="GO:1903806">
    <property type="term" value="P:L-isoleucine import across plasma membrane"/>
    <property type="evidence" value="ECO:0007669"/>
    <property type="project" value="TreeGrafter"/>
</dbReference>
<dbReference type="Gene3D" id="3.40.50.300">
    <property type="entry name" value="P-loop containing nucleotide triphosphate hydrolases"/>
    <property type="match status" value="1"/>
</dbReference>
<dbReference type="OrthoDB" id="9805514at2"/>
<dbReference type="InterPro" id="IPR003593">
    <property type="entry name" value="AAA+_ATPase"/>
</dbReference>
<evidence type="ECO:0000256" key="3">
    <source>
        <dbReference type="ARBA" id="ARBA00022840"/>
    </source>
</evidence>
<dbReference type="eggNOG" id="COG0411">
    <property type="taxonomic scope" value="Bacteria"/>
</dbReference>
<dbReference type="SUPFAM" id="SSF52540">
    <property type="entry name" value="P-loop containing nucleoside triphosphate hydrolases"/>
    <property type="match status" value="1"/>
</dbReference>
<dbReference type="Proteomes" id="UP000002366">
    <property type="component" value="Chromosome"/>
</dbReference>
<dbReference type="GO" id="GO:0042941">
    <property type="term" value="P:D-alanine transmembrane transport"/>
    <property type="evidence" value="ECO:0007669"/>
    <property type="project" value="TreeGrafter"/>
</dbReference>
<dbReference type="PANTHER" id="PTHR45772">
    <property type="entry name" value="CONSERVED COMPONENT OF ABC TRANSPORTER FOR NATURAL AMINO ACIDS-RELATED"/>
    <property type="match status" value="1"/>
</dbReference>
<accession>D5EG65</accession>
<dbReference type="GO" id="GO:1903805">
    <property type="term" value="P:L-valine import across plasma membrane"/>
    <property type="evidence" value="ECO:0007669"/>
    <property type="project" value="TreeGrafter"/>
</dbReference>
<keyword evidence="2" id="KW-0547">Nucleotide-binding</keyword>
<sequence>MNQPKAVLETKGLTMCFGGLTAVNSFNMAVPKGSIVGLIGPNGAGKTTVFNMITGFYKPTEGNIFFNEDNITGFPPNKVCESGIARTFQNIRLFSNETVLQNVMIGCHVRQKSKWWMAPFPVPSMIQEEKEIREKSMKLLQSVSLAQDANVLSSSLPYGAQRRLEIARALATDPSFLLLDEPAAGMNPLETVDLMSFIRRIRDEFNLTILLIEHDMKVVMGICEYIWVLDYGKLIAEGNPDEIQSNPRVIEAYLGEEYVKNA</sequence>
<dbReference type="EMBL" id="CP001997">
    <property type="protein sequence ID" value="ADE57547.1"/>
    <property type="molecule type" value="Genomic_DNA"/>
</dbReference>
<dbReference type="InterPro" id="IPR032823">
    <property type="entry name" value="BCA_ABC_TP_C"/>
</dbReference>
<dbReference type="FunFam" id="3.40.50.300:FF:000421">
    <property type="entry name" value="Branched-chain amino acid ABC transporter ATP-binding protein"/>
    <property type="match status" value="1"/>
</dbReference>